<organism evidence="2 3">
    <name type="scientific">Allocoleopsis franciscana PCC 7113</name>
    <dbReference type="NCBI Taxonomy" id="1173027"/>
    <lineage>
        <taxon>Bacteria</taxon>
        <taxon>Bacillati</taxon>
        <taxon>Cyanobacteriota</taxon>
        <taxon>Cyanophyceae</taxon>
        <taxon>Coleofasciculales</taxon>
        <taxon>Coleofasciculaceae</taxon>
        <taxon>Allocoleopsis</taxon>
        <taxon>Allocoleopsis franciscana</taxon>
    </lineage>
</organism>
<keyword evidence="1" id="KW-0472">Membrane</keyword>
<evidence type="ECO:0000313" key="2">
    <source>
        <dbReference type="EMBL" id="AFZ19519.1"/>
    </source>
</evidence>
<dbReference type="Proteomes" id="UP000010471">
    <property type="component" value="Chromosome"/>
</dbReference>
<name>K9WIB2_9CYAN</name>
<keyword evidence="1" id="KW-0812">Transmembrane</keyword>
<keyword evidence="1" id="KW-1133">Transmembrane helix</keyword>
<dbReference type="eggNOG" id="ENOG502Z9VG">
    <property type="taxonomic scope" value="Bacteria"/>
</dbReference>
<protein>
    <submittedName>
        <fullName evidence="2">Uncharacterized protein</fullName>
    </submittedName>
</protein>
<dbReference type="PATRIC" id="fig|1173027.3.peg.4185"/>
<accession>K9WIB2</accession>
<dbReference type="HOGENOM" id="CLU_036803_0_0_3"/>
<evidence type="ECO:0000313" key="3">
    <source>
        <dbReference type="Proteomes" id="UP000010471"/>
    </source>
</evidence>
<reference evidence="2 3" key="1">
    <citation type="submission" date="2012-06" db="EMBL/GenBank/DDBJ databases">
        <title>Finished chromosome of genome of Microcoleus sp. PCC 7113.</title>
        <authorList>
            <consortium name="US DOE Joint Genome Institute"/>
            <person name="Gugger M."/>
            <person name="Coursin T."/>
            <person name="Rippka R."/>
            <person name="Tandeau De Marsac N."/>
            <person name="Huntemann M."/>
            <person name="Wei C.-L."/>
            <person name="Han J."/>
            <person name="Detter J.C."/>
            <person name="Han C."/>
            <person name="Tapia R."/>
            <person name="Chen A."/>
            <person name="Kyrpides N."/>
            <person name="Mavromatis K."/>
            <person name="Markowitz V."/>
            <person name="Szeto E."/>
            <person name="Ivanova N."/>
            <person name="Pagani I."/>
            <person name="Pati A."/>
            <person name="Goodwin L."/>
            <person name="Nordberg H.P."/>
            <person name="Cantor M.N."/>
            <person name="Hua S.X."/>
            <person name="Woyke T."/>
            <person name="Kerfeld C.A."/>
        </authorList>
    </citation>
    <scope>NUCLEOTIDE SEQUENCE [LARGE SCALE GENOMIC DNA]</scope>
    <source>
        <strain evidence="2 3">PCC 7113</strain>
    </source>
</reference>
<dbReference type="RefSeq" id="WP_015183660.1">
    <property type="nucleotide sequence ID" value="NC_019738.1"/>
</dbReference>
<dbReference type="OrthoDB" id="448901at2"/>
<feature type="transmembrane region" description="Helical" evidence="1">
    <location>
        <begin position="436"/>
        <end position="454"/>
    </location>
</feature>
<dbReference type="AlphaFoldDB" id="K9WIB2"/>
<dbReference type="STRING" id="1173027.Mic7113_3802"/>
<gene>
    <name evidence="2" type="ORF">Mic7113_3802</name>
</gene>
<dbReference type="KEGG" id="mic:Mic7113_3802"/>
<feature type="transmembrane region" description="Helical" evidence="1">
    <location>
        <begin position="482"/>
        <end position="510"/>
    </location>
</feature>
<sequence>MMSHKVYAPNIHLFAFHSSHEPIPHSSLSKDFDDELLWEKCNDIFVKFKIEQQLKIRKISDGLRVALLEGATDNMISLPLVGQIFHQAQSHRMTGFACPLKIENNYALALNLRIPEFNEKNQKTEELELTFFKDLNQDHCFLPRNISSSIGQTVLLTGWLSQRQQPNQRLWREIADECVQNFLGKELEQCPPLYQSGQLFGSPIFEYGNPYQPHSDGQIVVWLFVREVFNGKVDSKIDNNFGFFYQKMIDLLYYRQKIIKAYQLALEAYSEIQDKNQKIIEIINQIGELPQEQEHSTELNQALSDIEVNDFKEKLRILPKLALDYTDGIQAIESDRLTLEANTKNYVERLRQVQERLPHYDLSFLSSFPQKTSGIFQDDLKVKLHESMQKSSLVGKAIASIRGIVEIDKVQRDRTLEETLRTNEIAAQQREKKLQIWFALVVICLAVSTIYSQISSPVKTVLNYLHPEQHSESPLASFIHFFFYYFFDLLLQTLVGLFIALLLGLVVWLIPTPTNHSNHSKE</sequence>
<evidence type="ECO:0000256" key="1">
    <source>
        <dbReference type="SAM" id="Phobius"/>
    </source>
</evidence>
<proteinExistence type="predicted"/>
<keyword evidence="3" id="KW-1185">Reference proteome</keyword>
<dbReference type="EMBL" id="CP003630">
    <property type="protein sequence ID" value="AFZ19519.1"/>
    <property type="molecule type" value="Genomic_DNA"/>
</dbReference>